<reference evidence="4" key="1">
    <citation type="submission" date="2013-10" db="EMBL/GenBank/DDBJ databases">
        <title>Genomic analysis of the causative agents of coccidiosis in chickens.</title>
        <authorList>
            <person name="Reid A.J."/>
            <person name="Blake D."/>
            <person name="Billington K."/>
            <person name="Browne H."/>
            <person name="Dunn M."/>
            <person name="Hung S."/>
            <person name="Kawahara F."/>
            <person name="Miranda-Saavedra D."/>
            <person name="Mourier T."/>
            <person name="Nagra H."/>
            <person name="Otto T.D."/>
            <person name="Rawlings N."/>
            <person name="Sanchez A."/>
            <person name="Sanders M."/>
            <person name="Subramaniam C."/>
            <person name="Tay Y."/>
            <person name="Dear P."/>
            <person name="Doerig C."/>
            <person name="Gruber A."/>
            <person name="Parkinson J."/>
            <person name="Shirley M."/>
            <person name="Wan K.L."/>
            <person name="Berriman M."/>
            <person name="Tomley F."/>
            <person name="Pain A."/>
        </authorList>
    </citation>
    <scope>NUCLEOTIDE SEQUENCE [LARGE SCALE GENOMIC DNA]</scope>
    <source>
        <strain evidence="4">Houghton</strain>
    </source>
</reference>
<dbReference type="EMBL" id="HG674134">
    <property type="protein sequence ID" value="CDJ39047.1"/>
    <property type="molecule type" value="Genomic_DNA"/>
</dbReference>
<dbReference type="GeneID" id="25254999"/>
<dbReference type="RefSeq" id="XP_013229802.1">
    <property type="nucleotide sequence ID" value="XM_013374348.1"/>
</dbReference>
<dbReference type="InterPro" id="IPR004274">
    <property type="entry name" value="FCP1_dom"/>
</dbReference>
<keyword evidence="1" id="KW-0809">Transit peptide</keyword>
<dbReference type="SUPFAM" id="SSF56784">
    <property type="entry name" value="HAD-like"/>
    <property type="match status" value="1"/>
</dbReference>
<dbReference type="GO" id="GO:0005744">
    <property type="term" value="C:TIM23 mitochondrial import inner membrane translocase complex"/>
    <property type="evidence" value="ECO:0007669"/>
    <property type="project" value="UniProtKB-UniRule"/>
</dbReference>
<comment type="similarity">
    <text evidence="1">Belongs to the TIM50 family.</text>
</comment>
<comment type="subunit">
    <text evidence="1">Component of the TIM23 complex.</text>
</comment>
<gene>
    <name evidence="4" type="ORF">ETH_00029600</name>
</gene>
<evidence type="ECO:0000256" key="2">
    <source>
        <dbReference type="SAM" id="MobiDB-lite"/>
    </source>
</evidence>
<keyword evidence="1" id="KW-0812">Transmembrane</keyword>
<keyword evidence="1" id="KW-0653">Protein transport</keyword>
<feature type="transmembrane region" description="Helical" evidence="1">
    <location>
        <begin position="211"/>
        <end position="233"/>
    </location>
</feature>
<reference evidence="4" key="2">
    <citation type="submission" date="2013-10" db="EMBL/GenBank/DDBJ databases">
        <authorList>
            <person name="Aslett M."/>
        </authorList>
    </citation>
    <scope>NUCLEOTIDE SEQUENCE [LARGE SCALE GENOMIC DNA]</scope>
    <source>
        <strain evidence="4">Houghton</strain>
    </source>
</reference>
<keyword evidence="1" id="KW-0496">Mitochondrion</keyword>
<evidence type="ECO:0000259" key="3">
    <source>
        <dbReference type="PROSITE" id="PS50969"/>
    </source>
</evidence>
<organism evidence="4 5">
    <name type="scientific">Eimeria tenella</name>
    <name type="common">Coccidian parasite</name>
    <dbReference type="NCBI Taxonomy" id="5802"/>
    <lineage>
        <taxon>Eukaryota</taxon>
        <taxon>Sar</taxon>
        <taxon>Alveolata</taxon>
        <taxon>Apicomplexa</taxon>
        <taxon>Conoidasida</taxon>
        <taxon>Coccidia</taxon>
        <taxon>Eucoccidiorida</taxon>
        <taxon>Eimeriorina</taxon>
        <taxon>Eimeriidae</taxon>
        <taxon>Eimeria</taxon>
    </lineage>
</organism>
<evidence type="ECO:0000256" key="1">
    <source>
        <dbReference type="RuleBase" id="RU365079"/>
    </source>
</evidence>
<dbReference type="AlphaFoldDB" id="U6KLR8"/>
<keyword evidence="1" id="KW-0813">Transport</keyword>
<evidence type="ECO:0000313" key="5">
    <source>
        <dbReference type="Proteomes" id="UP000030747"/>
    </source>
</evidence>
<feature type="region of interest" description="Disordered" evidence="2">
    <location>
        <begin position="492"/>
        <end position="512"/>
    </location>
</feature>
<comment type="subcellular location">
    <subcellularLocation>
        <location evidence="1">Mitochondrion inner membrane</location>
        <topology evidence="1">Single-pass membrane protein</topology>
    </subcellularLocation>
</comment>
<dbReference type="OrthoDB" id="445750at2759"/>
<dbReference type="VEuPathDB" id="ToxoDB:ETH_00029600"/>
<dbReference type="Pfam" id="PF03031">
    <property type="entry name" value="NIF"/>
    <property type="match status" value="1"/>
</dbReference>
<keyword evidence="5" id="KW-1185">Reference proteome</keyword>
<dbReference type="PROSITE" id="PS50969">
    <property type="entry name" value="FCP1"/>
    <property type="match status" value="1"/>
</dbReference>
<dbReference type="InterPro" id="IPR050365">
    <property type="entry name" value="TIM50"/>
</dbReference>
<keyword evidence="1" id="KW-1133">Transmembrane helix</keyword>
<feature type="domain" description="FCP1 homology" evidence="3">
    <location>
        <begin position="287"/>
        <end position="433"/>
    </location>
</feature>
<dbReference type="PANTHER" id="PTHR12210">
    <property type="entry name" value="DULLARD PROTEIN PHOSPHATASE"/>
    <property type="match status" value="1"/>
</dbReference>
<comment type="function">
    <text evidence="1">Essential component of the TIM23 complex, a complex that mediates the translocation of transit peptide-containing proteins across the mitochondrial inner membrane.</text>
</comment>
<sequence length="512" mass="52996">MHCSGSPGACTRSGCVAVAAAAAARWLQQQPLQQLAQLQLQPQRHAAQIPSKMISSVVGALHLGAERRQVGVASPAAAAAAAHGGPHGVLQAHSSGPLRVDGVSAAGRGFASAAAVPLAVAAAGQAAAAAAAARHTGALAASGNAAAEELLRVSTGTERQQLKQSSEADGAAAGAAAGGAAAAADTAAAAADAVDEQQNKGPHSKPPHKGFSLGALLWGAGTLGGALWVAAYMKQHNLKFLKEMWQAADAQMTKTAQQVQNAVEDVVCGAFPEDPEPLLPDLKELNYPENLPTLVLDFDGVLAKIGHDRAGGYKLKKRPHSERLVGDLSHFFEVLVWSADEPPAVQMALQQWGLPVTACLSADTMSRRHGRRVKDLSRLGRRLDRLVYVSCTEEGLEEKFLPNFIKVTPFEGTAAEAAEDCELLSLINFLKHCSLSPDDVRSSISRYGGGTIPGVGSRFNEAKRLQETKATQRRSIGRFLGFTQTQGAPNFLGAGPPGAAPAGLGGPLGGPK</sequence>
<feature type="compositionally biased region" description="Gly residues" evidence="2">
    <location>
        <begin position="503"/>
        <end position="512"/>
    </location>
</feature>
<proteinExistence type="inferred from homology"/>
<dbReference type="InterPro" id="IPR023214">
    <property type="entry name" value="HAD_sf"/>
</dbReference>
<dbReference type="Proteomes" id="UP000030747">
    <property type="component" value="Unassembled WGS sequence"/>
</dbReference>
<dbReference type="SMART" id="SM00577">
    <property type="entry name" value="CPDc"/>
    <property type="match status" value="1"/>
</dbReference>
<keyword evidence="1" id="KW-0472">Membrane</keyword>
<accession>U6KLR8</accession>
<protein>
    <recommendedName>
        <fullName evidence="1">Mitochondrial import inner membrane translocase subunit TIM50</fullName>
    </recommendedName>
</protein>
<dbReference type="OMA" id="NFLKHCS"/>
<dbReference type="InterPro" id="IPR036412">
    <property type="entry name" value="HAD-like_sf"/>
</dbReference>
<dbReference type="GO" id="GO:0015031">
    <property type="term" value="P:protein transport"/>
    <property type="evidence" value="ECO:0007669"/>
    <property type="project" value="UniProtKB-KW"/>
</dbReference>
<dbReference type="VEuPathDB" id="ToxoDB:ETH2_1335500"/>
<evidence type="ECO:0000313" key="4">
    <source>
        <dbReference type="EMBL" id="CDJ39047.1"/>
    </source>
</evidence>
<name>U6KLR8_EIMTE</name>
<keyword evidence="1" id="KW-0811">Translocation</keyword>
<dbReference type="Gene3D" id="3.40.50.1000">
    <property type="entry name" value="HAD superfamily/HAD-like"/>
    <property type="match status" value="1"/>
</dbReference>